<evidence type="ECO:0000256" key="6">
    <source>
        <dbReference type="ARBA" id="ARBA00035024"/>
    </source>
</evidence>
<dbReference type="GeneID" id="95553518"/>
<keyword evidence="2" id="KW-0662">Pyridine nucleotide biosynthesis</keyword>
<dbReference type="OrthoDB" id="394882at2"/>
<evidence type="ECO:0000256" key="2">
    <source>
        <dbReference type="ARBA" id="ARBA00022642"/>
    </source>
</evidence>
<dbReference type="Proteomes" id="UP000192911">
    <property type="component" value="Unassembled WGS sequence"/>
</dbReference>
<sequence length="587" mass="65492">MNGMIPFNLADFYKTGHPSMYPQETTKLVANFTPRSAKYAPVLPQLFDNKVVWFGLQGFLKEYFLGVFQREFFDAPKAEALRKYKRRMDTALGPDAVPTERLAALHDLGYLPLEIRSLPEGSRVNIKVPPIVFINTHPDFPWVSTYFETLFSCESWKPSTVATIAFEFRKLLTYFAKLTGAPEAFIDWQGHDFSMRGMSGVHDAMRCGVGHLLSFTGTDTIPAIDYAEDYYGANADTELVGGSIPASEHSVMTLRILFTLKRLATGEADSILTPASIDRLPAEEAARQIERLTRELAEAGYEEKGLRRVAEREVIREFVTVDYPAGMVSLVSDSFDYWNVITVIAKELKASILAREPNAFGQCRVVFRPDSGNPVRILAGYRDDELARAADGAFETVDGKYVVAANGLHVTEAERKGSVQCLWDIYGGTLTDKGYKMLDDKVGLIYGDSISLTRAWEIMTRLAEKGFASSNVVFGIGSYTYNMLSRDTFGWAMKAIYAEVGDEQVDIYKDPATDDGTKKSARGLLRVEREGNDYVLHEQQTLAEFERGELQPVFRNGELLVTASLAEIRSRLKASWTCPEPGTIALS</sequence>
<dbReference type="GO" id="GO:0009435">
    <property type="term" value="P:NAD+ biosynthetic process"/>
    <property type="evidence" value="ECO:0007669"/>
    <property type="project" value="InterPro"/>
</dbReference>
<keyword evidence="10" id="KW-1185">Reference proteome</keyword>
<dbReference type="SUPFAM" id="SSF51690">
    <property type="entry name" value="Nicotinate/Quinolinate PRTase C-terminal domain-like"/>
    <property type="match status" value="1"/>
</dbReference>
<dbReference type="Pfam" id="PF04095">
    <property type="entry name" value="NAPRTase"/>
    <property type="match status" value="1"/>
</dbReference>
<dbReference type="EMBL" id="FXAH01000005">
    <property type="protein sequence ID" value="SMF33860.1"/>
    <property type="molecule type" value="Genomic_DNA"/>
</dbReference>
<evidence type="ECO:0000313" key="9">
    <source>
        <dbReference type="EMBL" id="SMF33860.1"/>
    </source>
</evidence>
<comment type="similarity">
    <text evidence="1">Belongs to the NAPRTase family.</text>
</comment>
<dbReference type="AlphaFoldDB" id="A0A1X7EH56"/>
<dbReference type="InterPro" id="IPR041525">
    <property type="entry name" value="N/Namide_PRibTrfase"/>
</dbReference>
<dbReference type="Gene3D" id="3.20.20.70">
    <property type="entry name" value="Aldolase class I"/>
    <property type="match status" value="1"/>
</dbReference>
<organism evidence="9 10">
    <name type="scientific">Trinickia caryophylli</name>
    <name type="common">Paraburkholderia caryophylli</name>
    <dbReference type="NCBI Taxonomy" id="28094"/>
    <lineage>
        <taxon>Bacteria</taxon>
        <taxon>Pseudomonadati</taxon>
        <taxon>Pseudomonadota</taxon>
        <taxon>Betaproteobacteria</taxon>
        <taxon>Burkholderiales</taxon>
        <taxon>Burkholderiaceae</taxon>
        <taxon>Trinickia</taxon>
    </lineage>
</organism>
<gene>
    <name evidence="9" type="ORF">SAMN06295900_105399</name>
</gene>
<dbReference type="GO" id="GO:0047280">
    <property type="term" value="F:nicotinamide phosphoribosyltransferase activity"/>
    <property type="evidence" value="ECO:0007669"/>
    <property type="project" value="UniProtKB-EC"/>
</dbReference>
<dbReference type="NCBIfam" id="NF006629">
    <property type="entry name" value="PRK09198.1"/>
    <property type="match status" value="1"/>
</dbReference>
<dbReference type="EC" id="2.4.2.12" evidence="6"/>
<dbReference type="InterPro" id="IPR036068">
    <property type="entry name" value="Nicotinate_pribotase-like_C"/>
</dbReference>
<evidence type="ECO:0000256" key="7">
    <source>
        <dbReference type="ARBA" id="ARBA00035036"/>
    </source>
</evidence>
<protein>
    <recommendedName>
        <fullName evidence="7">Nicotinamide phosphoribosyltransferase</fullName>
        <ecNumber evidence="6">2.4.2.12</ecNumber>
    </recommendedName>
</protein>
<keyword evidence="3 9" id="KW-0328">Glycosyltransferase</keyword>
<comment type="pathway">
    <text evidence="5">Cofactor biosynthesis; NAD(+) biosynthesis; nicotinamide D-ribonucleotide from 5-phospho-alpha-D-ribose 1-diphosphate and nicotinamide: step 1/1.</text>
</comment>
<dbReference type="PANTHER" id="PTHR43816:SF1">
    <property type="entry name" value="NICOTINAMIDE PHOSPHORIBOSYLTRANSFERASE"/>
    <property type="match status" value="1"/>
</dbReference>
<dbReference type="InterPro" id="IPR016471">
    <property type="entry name" value="Nicotinamide_PRibTrfase"/>
</dbReference>
<evidence type="ECO:0000256" key="1">
    <source>
        <dbReference type="ARBA" id="ARBA00010897"/>
    </source>
</evidence>
<evidence type="ECO:0000313" key="10">
    <source>
        <dbReference type="Proteomes" id="UP000192911"/>
    </source>
</evidence>
<evidence type="ECO:0000256" key="3">
    <source>
        <dbReference type="ARBA" id="ARBA00022676"/>
    </source>
</evidence>
<dbReference type="STRING" id="28094.SAMN06295900_105399"/>
<proteinExistence type="inferred from homology"/>
<evidence type="ECO:0000259" key="8">
    <source>
        <dbReference type="Pfam" id="PF04095"/>
    </source>
</evidence>
<dbReference type="RefSeq" id="WP_085227621.1">
    <property type="nucleotide sequence ID" value="NZ_BSQD01000004.1"/>
</dbReference>
<keyword evidence="4 9" id="KW-0808">Transferase</keyword>
<evidence type="ECO:0000256" key="4">
    <source>
        <dbReference type="ARBA" id="ARBA00022679"/>
    </source>
</evidence>
<feature type="domain" description="Nicotinate/nicotinamide phosphoribosyltransferase" evidence="8">
    <location>
        <begin position="190"/>
        <end position="524"/>
    </location>
</feature>
<evidence type="ECO:0000256" key="5">
    <source>
        <dbReference type="ARBA" id="ARBA00035007"/>
    </source>
</evidence>
<reference evidence="10" key="1">
    <citation type="submission" date="2017-04" db="EMBL/GenBank/DDBJ databases">
        <authorList>
            <person name="Varghese N."/>
            <person name="Submissions S."/>
        </authorList>
    </citation>
    <scope>NUCLEOTIDE SEQUENCE [LARGE SCALE GENOMIC DNA]</scope>
    <source>
        <strain evidence="10">Ballard 720</strain>
    </source>
</reference>
<accession>A0A1X7EH56</accession>
<dbReference type="InterPro" id="IPR013785">
    <property type="entry name" value="Aldolase_TIM"/>
</dbReference>
<name>A0A1X7EH56_TRICW</name>
<dbReference type="PANTHER" id="PTHR43816">
    <property type="entry name" value="NICOTINAMIDE PHOSPHORIBOSYLTRANSFERASE"/>
    <property type="match status" value="1"/>
</dbReference>